<dbReference type="OrthoDB" id="269173at2759"/>
<dbReference type="InterPro" id="IPR006696">
    <property type="entry name" value="DUF423"/>
</dbReference>
<evidence type="ECO:0000256" key="1">
    <source>
        <dbReference type="ARBA" id="ARBA00004141"/>
    </source>
</evidence>
<evidence type="ECO:0000313" key="7">
    <source>
        <dbReference type="EMBL" id="KAF0310991.1"/>
    </source>
</evidence>
<comment type="similarity">
    <text evidence="2">Belongs to the TMEM256 family.</text>
</comment>
<evidence type="ECO:0000256" key="3">
    <source>
        <dbReference type="ARBA" id="ARBA00022692"/>
    </source>
</evidence>
<accession>A0A6A4X993</accession>
<keyword evidence="5 6" id="KW-0472">Membrane</keyword>
<dbReference type="Pfam" id="PF04241">
    <property type="entry name" value="DUF423"/>
    <property type="match status" value="1"/>
</dbReference>
<evidence type="ECO:0000256" key="4">
    <source>
        <dbReference type="ARBA" id="ARBA00022989"/>
    </source>
</evidence>
<keyword evidence="3 6" id="KW-0812">Transmembrane</keyword>
<protein>
    <submittedName>
        <fullName evidence="7">Transmembrane protein 256</fullName>
    </submittedName>
</protein>
<dbReference type="GO" id="GO:0016020">
    <property type="term" value="C:membrane"/>
    <property type="evidence" value="ECO:0007669"/>
    <property type="project" value="UniProtKB-SubCell"/>
</dbReference>
<gene>
    <name evidence="7" type="primary">TM256</name>
    <name evidence="7" type="ORF">FJT64_018145</name>
</gene>
<keyword evidence="4 6" id="KW-1133">Transmembrane helix</keyword>
<feature type="transmembrane region" description="Helical" evidence="6">
    <location>
        <begin position="125"/>
        <end position="145"/>
    </location>
</feature>
<evidence type="ECO:0000256" key="6">
    <source>
        <dbReference type="SAM" id="Phobius"/>
    </source>
</evidence>
<proteinExistence type="inferred from homology"/>
<evidence type="ECO:0000256" key="2">
    <source>
        <dbReference type="ARBA" id="ARBA00006208"/>
    </source>
</evidence>
<evidence type="ECO:0000313" key="8">
    <source>
        <dbReference type="Proteomes" id="UP000440578"/>
    </source>
</evidence>
<dbReference type="PANTHER" id="PTHR43461:SF1">
    <property type="entry name" value="TRANSMEMBRANE PROTEIN 256"/>
    <property type="match status" value="1"/>
</dbReference>
<keyword evidence="8" id="KW-1185">Reference proteome</keyword>
<dbReference type="Proteomes" id="UP000440578">
    <property type="component" value="Unassembled WGS sequence"/>
</dbReference>
<sequence>MEAASDTLRWIAVDNSLAKSIWSGANQLAGYATSHCSRQPRGPAPAMRHPSSPVRWLLGSSGRTAVQLAGVSGAAAVALGAYGAHKLRAGDHNPELVQVFDTANRYHMLHSLALLGAPLCRRPGLVAALLSSGILVFSGTCYYYALTGDKSVRRFTPYGGMLLIAGWLAMAL</sequence>
<dbReference type="PANTHER" id="PTHR43461">
    <property type="entry name" value="TRANSMEMBRANE PROTEIN 256"/>
    <property type="match status" value="1"/>
</dbReference>
<dbReference type="AlphaFoldDB" id="A0A6A4X993"/>
<comment type="subcellular location">
    <subcellularLocation>
        <location evidence="1">Membrane</location>
        <topology evidence="1">Multi-pass membrane protein</topology>
    </subcellularLocation>
</comment>
<dbReference type="EMBL" id="VIIS01000274">
    <property type="protein sequence ID" value="KAF0310991.1"/>
    <property type="molecule type" value="Genomic_DNA"/>
</dbReference>
<organism evidence="7 8">
    <name type="scientific">Amphibalanus amphitrite</name>
    <name type="common">Striped barnacle</name>
    <name type="synonym">Balanus amphitrite</name>
    <dbReference type="NCBI Taxonomy" id="1232801"/>
    <lineage>
        <taxon>Eukaryota</taxon>
        <taxon>Metazoa</taxon>
        <taxon>Ecdysozoa</taxon>
        <taxon>Arthropoda</taxon>
        <taxon>Crustacea</taxon>
        <taxon>Multicrustacea</taxon>
        <taxon>Cirripedia</taxon>
        <taxon>Thoracica</taxon>
        <taxon>Thoracicalcarea</taxon>
        <taxon>Balanomorpha</taxon>
        <taxon>Balanoidea</taxon>
        <taxon>Balanidae</taxon>
        <taxon>Amphibalaninae</taxon>
        <taxon>Amphibalanus</taxon>
    </lineage>
</organism>
<name>A0A6A4X993_AMPAM</name>
<evidence type="ECO:0000256" key="5">
    <source>
        <dbReference type="ARBA" id="ARBA00023136"/>
    </source>
</evidence>
<comment type="caution">
    <text evidence="7">The sequence shown here is derived from an EMBL/GenBank/DDBJ whole genome shotgun (WGS) entry which is preliminary data.</text>
</comment>
<reference evidence="7 8" key="1">
    <citation type="submission" date="2019-07" db="EMBL/GenBank/DDBJ databases">
        <title>Draft genome assembly of a fouling barnacle, Amphibalanus amphitrite (Darwin, 1854): The first reference genome for Thecostraca.</title>
        <authorList>
            <person name="Kim W."/>
        </authorList>
    </citation>
    <scope>NUCLEOTIDE SEQUENCE [LARGE SCALE GENOMIC DNA]</scope>
    <source>
        <strain evidence="7">SNU_AA5</strain>
        <tissue evidence="7">Soma without cirri and trophi</tissue>
    </source>
</reference>